<dbReference type="Proteomes" id="UP000095285">
    <property type="component" value="Unassembled WGS sequence"/>
</dbReference>
<dbReference type="WBParaSite" id="EN70_4472">
    <property type="protein sequence ID" value="EN70_4472"/>
    <property type="gene ID" value="EN70_4472"/>
</dbReference>
<protein>
    <submittedName>
        <fullName evidence="2 4">Uncharacterized protein</fullName>
    </submittedName>
</protein>
<sequence>MDNKRQWLFIAIIIIVIKVIHVEAQPFIGAWNNPFVTVSKLTTALEKKPLDCCHPASIRNVESHKLPQLPLRHSSAPPTKLQQPQQYFYHETSAVKKAS</sequence>
<reference evidence="2 3" key="1">
    <citation type="submission" date="2012-04" db="EMBL/GenBank/DDBJ databases">
        <title>The Genome Sequence of Loa loa.</title>
        <authorList>
            <consortium name="The Broad Institute Genome Sequencing Platform"/>
            <consortium name="Broad Institute Genome Sequencing Center for Infectious Disease"/>
            <person name="Nutman T.B."/>
            <person name="Fink D.L."/>
            <person name="Russ C."/>
            <person name="Young S."/>
            <person name="Zeng Q."/>
            <person name="Gargeya S."/>
            <person name="Alvarado L."/>
            <person name="Berlin A."/>
            <person name="Chapman S.B."/>
            <person name="Chen Z."/>
            <person name="Freedman E."/>
            <person name="Gellesch M."/>
            <person name="Goldberg J."/>
            <person name="Griggs A."/>
            <person name="Gujja S."/>
            <person name="Heilman E.R."/>
            <person name="Heiman D."/>
            <person name="Howarth C."/>
            <person name="Mehta T."/>
            <person name="Neiman D."/>
            <person name="Pearson M."/>
            <person name="Roberts A."/>
            <person name="Saif S."/>
            <person name="Shea T."/>
            <person name="Shenoy N."/>
            <person name="Sisk P."/>
            <person name="Stolte C."/>
            <person name="Sykes S."/>
            <person name="White J."/>
            <person name="Yandava C."/>
            <person name="Haas B."/>
            <person name="Henn M.R."/>
            <person name="Nusbaum C."/>
            <person name="Birren B."/>
        </authorList>
    </citation>
    <scope>NUCLEOTIDE SEQUENCE [LARGE SCALE GENOMIC DNA]</scope>
</reference>
<evidence type="ECO:0000313" key="3">
    <source>
        <dbReference type="Proteomes" id="UP000095285"/>
    </source>
</evidence>
<reference evidence="4" key="2">
    <citation type="submission" date="2016-11" db="UniProtKB">
        <authorList>
            <consortium name="WormBaseParasite"/>
        </authorList>
    </citation>
    <scope>IDENTIFICATION</scope>
</reference>
<keyword evidence="3" id="KW-1185">Reference proteome</keyword>
<dbReference type="GeneID" id="9946490"/>
<dbReference type="RefSeq" id="XP_003144638.1">
    <property type="nucleotide sequence ID" value="XM_003144590.1"/>
</dbReference>
<proteinExistence type="predicted"/>
<accession>A0A1S0TU74</accession>
<dbReference type="EMBL" id="JH712067">
    <property type="protein sequence ID" value="EFO19434.1"/>
    <property type="molecule type" value="Genomic_DNA"/>
</dbReference>
<dbReference type="CTD" id="9946490"/>
<organism evidence="3 4">
    <name type="scientific">Loa loa</name>
    <name type="common">Eye worm</name>
    <name type="synonym">Filaria loa</name>
    <dbReference type="NCBI Taxonomy" id="7209"/>
    <lineage>
        <taxon>Eukaryota</taxon>
        <taxon>Metazoa</taxon>
        <taxon>Ecdysozoa</taxon>
        <taxon>Nematoda</taxon>
        <taxon>Chromadorea</taxon>
        <taxon>Rhabditida</taxon>
        <taxon>Spirurina</taxon>
        <taxon>Spiruromorpha</taxon>
        <taxon>Filarioidea</taxon>
        <taxon>Onchocercidae</taxon>
        <taxon>Loa</taxon>
    </lineage>
</organism>
<gene>
    <name evidence="2 4" type="ORF">LOAG_09061</name>
</gene>
<name>A0A1I7VNC4_LOALO</name>
<feature type="signal peptide" evidence="1">
    <location>
        <begin position="1"/>
        <end position="24"/>
    </location>
</feature>
<evidence type="ECO:0000256" key="1">
    <source>
        <dbReference type="SAM" id="SignalP"/>
    </source>
</evidence>
<evidence type="ECO:0000313" key="2">
    <source>
        <dbReference type="EMBL" id="EFO19434.1"/>
    </source>
</evidence>
<feature type="chain" id="PRO_5010293399" evidence="1">
    <location>
        <begin position="25"/>
        <end position="99"/>
    </location>
</feature>
<accession>A0A1I7VNC4</accession>
<dbReference type="KEGG" id="loa:LOAG_09061"/>
<evidence type="ECO:0000313" key="4">
    <source>
        <dbReference type="WBParaSite" id="EN70_4472"/>
    </source>
</evidence>
<dbReference type="AlphaFoldDB" id="A0A1I7VNC4"/>
<keyword evidence="1" id="KW-0732">Signal</keyword>
<dbReference type="InParanoid" id="A0A1I7VNC4"/>